<evidence type="ECO:0000313" key="2">
    <source>
        <dbReference type="Proteomes" id="UP000626092"/>
    </source>
</evidence>
<sequence length="99" mass="11125">MEPKKKPTMERKMKSLPQNSIIHELSYQISDLPDVSVKSFPARHCSGSAFAACERRTARVLALKLGPPEDSPWISTSNEIPRTDLLFTSSFSTCTYKHV</sequence>
<reference evidence="1" key="1">
    <citation type="submission" date="2019-11" db="EMBL/GenBank/DDBJ databases">
        <authorList>
            <person name="Liu Y."/>
            <person name="Hou J."/>
            <person name="Li T.-Q."/>
            <person name="Guan C.-H."/>
            <person name="Wu X."/>
            <person name="Wu H.-Z."/>
            <person name="Ling F."/>
            <person name="Zhang R."/>
            <person name="Shi X.-G."/>
            <person name="Ren J.-P."/>
            <person name="Chen E.-F."/>
            <person name="Sun J.-M."/>
        </authorList>
    </citation>
    <scope>NUCLEOTIDE SEQUENCE</scope>
    <source>
        <strain evidence="1">Adult_tree_wgs_1</strain>
        <tissue evidence="1">Leaves</tissue>
    </source>
</reference>
<accession>A0A834LKH0</accession>
<organism evidence="1 2">
    <name type="scientific">Rhododendron simsii</name>
    <name type="common">Sims's rhododendron</name>
    <dbReference type="NCBI Taxonomy" id="118357"/>
    <lineage>
        <taxon>Eukaryota</taxon>
        <taxon>Viridiplantae</taxon>
        <taxon>Streptophyta</taxon>
        <taxon>Embryophyta</taxon>
        <taxon>Tracheophyta</taxon>
        <taxon>Spermatophyta</taxon>
        <taxon>Magnoliopsida</taxon>
        <taxon>eudicotyledons</taxon>
        <taxon>Gunneridae</taxon>
        <taxon>Pentapetalae</taxon>
        <taxon>asterids</taxon>
        <taxon>Ericales</taxon>
        <taxon>Ericaceae</taxon>
        <taxon>Ericoideae</taxon>
        <taxon>Rhodoreae</taxon>
        <taxon>Rhododendron</taxon>
    </lineage>
</organism>
<comment type="caution">
    <text evidence="1">The sequence shown here is derived from an EMBL/GenBank/DDBJ whole genome shotgun (WGS) entry which is preliminary data.</text>
</comment>
<protein>
    <submittedName>
        <fullName evidence="1">Uncharacterized protein</fullName>
    </submittedName>
</protein>
<name>A0A834LKH0_RHOSS</name>
<dbReference type="OrthoDB" id="1492947at2759"/>
<keyword evidence="2" id="KW-1185">Reference proteome</keyword>
<gene>
    <name evidence="1" type="ORF">RHSIM_Rhsim07G0170100</name>
</gene>
<proteinExistence type="predicted"/>
<dbReference type="Proteomes" id="UP000626092">
    <property type="component" value="Unassembled WGS sequence"/>
</dbReference>
<dbReference type="EMBL" id="WJXA01000007">
    <property type="protein sequence ID" value="KAF7137989.1"/>
    <property type="molecule type" value="Genomic_DNA"/>
</dbReference>
<dbReference type="AlphaFoldDB" id="A0A834LKH0"/>
<evidence type="ECO:0000313" key="1">
    <source>
        <dbReference type="EMBL" id="KAF7137989.1"/>
    </source>
</evidence>